<keyword evidence="8" id="KW-0448">Lipopolysaccharide biosynthesis</keyword>
<evidence type="ECO:0000313" key="15">
    <source>
        <dbReference type="Proteomes" id="UP000076226"/>
    </source>
</evidence>
<evidence type="ECO:0000256" key="12">
    <source>
        <dbReference type="SAM" id="Phobius"/>
    </source>
</evidence>
<keyword evidence="7 12" id="KW-0812">Transmembrane</keyword>
<dbReference type="InterPro" id="IPR000390">
    <property type="entry name" value="Small_drug/metabolite_transptr"/>
</dbReference>
<evidence type="ECO:0000256" key="11">
    <source>
        <dbReference type="ARBA" id="ARBA00023136"/>
    </source>
</evidence>
<reference evidence="14 15" key="1">
    <citation type="submission" date="2016-02" db="EMBL/GenBank/DDBJ databases">
        <title>Complete genome sequence of Geobacillus subterraneus KCTC 3922T.</title>
        <authorList>
            <person name="Lee D.-W."/>
            <person name="Lee Y.-J."/>
            <person name="Lee S.-J."/>
            <person name="Park G.-S."/>
            <person name="Lee S.-J."/>
            <person name="Shin J.-H."/>
        </authorList>
    </citation>
    <scope>NUCLEOTIDE SEQUENCE [LARGE SCALE GENOMIC DNA]</scope>
    <source>
        <strain evidence="14 15">KCTC 3922</strain>
    </source>
</reference>
<keyword evidence="5" id="KW-0997">Cell inner membrane</keyword>
<evidence type="ECO:0000259" key="13">
    <source>
        <dbReference type="Pfam" id="PF00892"/>
    </source>
</evidence>
<dbReference type="Gene3D" id="1.10.3730.20">
    <property type="match status" value="1"/>
</dbReference>
<evidence type="ECO:0000256" key="4">
    <source>
        <dbReference type="ARBA" id="ARBA00022516"/>
    </source>
</evidence>
<feature type="domain" description="EamA" evidence="13">
    <location>
        <begin position="47"/>
        <end position="116"/>
    </location>
</feature>
<evidence type="ECO:0000256" key="2">
    <source>
        <dbReference type="ARBA" id="ARBA00007362"/>
    </source>
</evidence>
<evidence type="ECO:0000313" key="14">
    <source>
        <dbReference type="EMBL" id="AMX82286.1"/>
    </source>
</evidence>
<dbReference type="InterPro" id="IPR000620">
    <property type="entry name" value="EamA_dom"/>
</dbReference>
<proteinExistence type="inferred from homology"/>
<dbReference type="Pfam" id="PF00892">
    <property type="entry name" value="EamA"/>
    <property type="match status" value="1"/>
</dbReference>
<dbReference type="PANTHER" id="PTHR30561:SF9">
    <property type="entry name" value="4-AMINO-4-DEOXY-L-ARABINOSE-PHOSPHOUNDECAPRENOL FLIPPASE SUBUNIT ARNF-RELATED"/>
    <property type="match status" value="1"/>
</dbReference>
<protein>
    <recommendedName>
        <fullName evidence="13">EamA domain-containing protein</fullName>
    </recommendedName>
</protein>
<dbReference type="GeneID" id="32407416"/>
<feature type="transmembrane region" description="Helical" evidence="12">
    <location>
        <begin position="73"/>
        <end position="93"/>
    </location>
</feature>
<keyword evidence="6" id="KW-0441">Lipid A biosynthesis</keyword>
<evidence type="ECO:0000256" key="3">
    <source>
        <dbReference type="ARBA" id="ARBA00022475"/>
    </source>
</evidence>
<evidence type="ECO:0000256" key="7">
    <source>
        <dbReference type="ARBA" id="ARBA00022692"/>
    </source>
</evidence>
<evidence type="ECO:0000256" key="8">
    <source>
        <dbReference type="ARBA" id="ARBA00022985"/>
    </source>
</evidence>
<gene>
    <name evidence="14" type="ORF">GS3922_00455</name>
</gene>
<keyword evidence="15" id="KW-1185">Reference proteome</keyword>
<dbReference type="SUPFAM" id="SSF103481">
    <property type="entry name" value="Multidrug resistance efflux transporter EmrE"/>
    <property type="match status" value="1"/>
</dbReference>
<evidence type="ECO:0000256" key="10">
    <source>
        <dbReference type="ARBA" id="ARBA00023098"/>
    </source>
</evidence>
<dbReference type="PANTHER" id="PTHR30561">
    <property type="entry name" value="SMR FAMILY PROTON-DEPENDENT DRUG EFFLUX TRANSPORTER SUGE"/>
    <property type="match status" value="1"/>
</dbReference>
<dbReference type="InterPro" id="IPR037185">
    <property type="entry name" value="EmrE-like"/>
</dbReference>
<evidence type="ECO:0000256" key="5">
    <source>
        <dbReference type="ARBA" id="ARBA00022519"/>
    </source>
</evidence>
<comment type="subcellular location">
    <subcellularLocation>
        <location evidence="1">Cell membrane</location>
        <topology evidence="1">Multi-pass membrane protein</topology>
    </subcellularLocation>
</comment>
<feature type="transmembrane region" description="Helical" evidence="12">
    <location>
        <begin position="102"/>
        <end position="119"/>
    </location>
</feature>
<dbReference type="RefSeq" id="WP_063164713.1">
    <property type="nucleotide sequence ID" value="NZ_CP014342.1"/>
</dbReference>
<keyword evidence="4" id="KW-0444">Lipid biosynthesis</keyword>
<organism evidence="14 15">
    <name type="scientific">Geobacillus subterraneus</name>
    <dbReference type="NCBI Taxonomy" id="129338"/>
    <lineage>
        <taxon>Bacteria</taxon>
        <taxon>Bacillati</taxon>
        <taxon>Bacillota</taxon>
        <taxon>Bacilli</taxon>
        <taxon>Bacillales</taxon>
        <taxon>Anoxybacillaceae</taxon>
        <taxon>Geobacillus</taxon>
    </lineage>
</organism>
<accession>A0ABN4NCQ1</accession>
<keyword evidence="9 12" id="KW-1133">Transmembrane helix</keyword>
<name>A0ABN4NCQ1_9BACL</name>
<evidence type="ECO:0000256" key="9">
    <source>
        <dbReference type="ARBA" id="ARBA00022989"/>
    </source>
</evidence>
<dbReference type="Proteomes" id="UP000076226">
    <property type="component" value="Chromosome"/>
</dbReference>
<keyword evidence="10" id="KW-0443">Lipid metabolism</keyword>
<evidence type="ECO:0000256" key="6">
    <source>
        <dbReference type="ARBA" id="ARBA00022556"/>
    </source>
</evidence>
<dbReference type="EMBL" id="CP014342">
    <property type="protein sequence ID" value="AMX82286.1"/>
    <property type="molecule type" value="Genomic_DNA"/>
</dbReference>
<evidence type="ECO:0000256" key="1">
    <source>
        <dbReference type="ARBA" id="ARBA00004651"/>
    </source>
</evidence>
<feature type="transmembrane region" description="Helical" evidence="12">
    <location>
        <begin position="44"/>
        <end position="67"/>
    </location>
</feature>
<feature type="transmembrane region" description="Helical" evidence="12">
    <location>
        <begin position="6"/>
        <end position="23"/>
    </location>
</feature>
<comment type="similarity">
    <text evidence="2">Belongs to the EamA transporter family.</text>
</comment>
<keyword evidence="11 12" id="KW-0472">Membrane</keyword>
<keyword evidence="3" id="KW-1003">Cell membrane</keyword>
<sequence>MNISNWLWLGLNTVLLVTGQFLWKYGMTRHKFELDVISVVKLLLSPWILLGLVIYGAATILWLFILSRVPLSVAYPLQSIAYVLAVFGAYVFFHEPLSVPKLIGVILIMLGVSFIGFSANGS</sequence>